<organism evidence="3 5">
    <name type="scientific">Acutalibacter muris</name>
    <dbReference type="NCBI Taxonomy" id="1796620"/>
    <lineage>
        <taxon>Bacteria</taxon>
        <taxon>Bacillati</taxon>
        <taxon>Bacillota</taxon>
        <taxon>Clostridia</taxon>
        <taxon>Eubacteriales</taxon>
        <taxon>Acutalibacteraceae</taxon>
        <taxon>Acutalibacter</taxon>
    </lineage>
</organism>
<dbReference type="GO" id="GO:1901135">
    <property type="term" value="P:carbohydrate derivative metabolic process"/>
    <property type="evidence" value="ECO:0007669"/>
    <property type="project" value="InterPro"/>
</dbReference>
<dbReference type="InterPro" id="IPR035461">
    <property type="entry name" value="GmhA/DiaA"/>
</dbReference>
<proteinExistence type="predicted"/>
<reference evidence="3 5" key="3">
    <citation type="submission" date="2020-11" db="EMBL/GenBank/DDBJ databases">
        <title>Closed and high quality bacterial genomes of the OMM12 community.</title>
        <authorList>
            <person name="Marbouty M."/>
            <person name="Lamy-Besnier Q."/>
            <person name="Debarbieux L."/>
            <person name="Koszul R."/>
        </authorList>
    </citation>
    <scope>NUCLEOTIDE SEQUENCE [LARGE SCALE GENOMIC DNA]</scope>
    <source>
        <strain evidence="3 5">KB18</strain>
    </source>
</reference>
<dbReference type="InterPro" id="IPR046348">
    <property type="entry name" value="SIS_dom_sf"/>
</dbReference>
<dbReference type="EMBL" id="CP065321">
    <property type="protein sequence ID" value="QQR29788.1"/>
    <property type="molecule type" value="Genomic_DNA"/>
</dbReference>
<dbReference type="Pfam" id="PF13580">
    <property type="entry name" value="SIS_2"/>
    <property type="match status" value="1"/>
</dbReference>
<dbReference type="PANTHER" id="PTHR30390:SF6">
    <property type="entry name" value="DNAA INITIATOR-ASSOCIATING PROTEIN DIAA"/>
    <property type="match status" value="1"/>
</dbReference>
<evidence type="ECO:0000313" key="3">
    <source>
        <dbReference type="EMBL" id="QQR29788.1"/>
    </source>
</evidence>
<dbReference type="InterPro" id="IPR001347">
    <property type="entry name" value="SIS_dom"/>
</dbReference>
<dbReference type="Proteomes" id="UP000596035">
    <property type="component" value="Chromosome"/>
</dbReference>
<dbReference type="EMBL" id="CP021422">
    <property type="protein sequence ID" value="ASB40503.1"/>
    <property type="molecule type" value="Genomic_DNA"/>
</dbReference>
<dbReference type="Proteomes" id="UP000196710">
    <property type="component" value="Chromosome"/>
</dbReference>
<keyword evidence="4" id="KW-1185">Reference proteome</keyword>
<dbReference type="PANTHER" id="PTHR30390">
    <property type="entry name" value="SEDOHEPTULOSE 7-PHOSPHATE ISOMERASE / DNAA INITIATOR-ASSOCIATING FACTOR FOR REPLICATION INITIATION"/>
    <property type="match status" value="1"/>
</dbReference>
<evidence type="ECO:0000313" key="5">
    <source>
        <dbReference type="Proteomes" id="UP000596035"/>
    </source>
</evidence>
<dbReference type="RefSeq" id="WP_066533906.1">
    <property type="nucleotide sequence ID" value="NZ_CAQHGX010000014.1"/>
</dbReference>
<dbReference type="KEGG" id="amur:ADH66_07415"/>
<dbReference type="InterPro" id="IPR050099">
    <property type="entry name" value="SIS_GmhA/DiaA_subfam"/>
</dbReference>
<reference evidence="4" key="2">
    <citation type="submission" date="2017-05" db="EMBL/GenBank/DDBJ databases">
        <title>Improved OligoMM genomes.</title>
        <authorList>
            <person name="Garzetti D."/>
        </authorList>
    </citation>
    <scope>NUCLEOTIDE SEQUENCE [LARGE SCALE GENOMIC DNA]</scope>
    <source>
        <strain evidence="4">KB18</strain>
    </source>
</reference>
<evidence type="ECO:0000259" key="1">
    <source>
        <dbReference type="PROSITE" id="PS51464"/>
    </source>
</evidence>
<gene>
    <name evidence="2" type="ORF">ADH66_07415</name>
    <name evidence="3" type="ORF">I5Q82_17470</name>
</gene>
<feature type="domain" description="SIS" evidence="1">
    <location>
        <begin position="34"/>
        <end position="215"/>
    </location>
</feature>
<dbReference type="GO" id="GO:0097367">
    <property type="term" value="F:carbohydrate derivative binding"/>
    <property type="evidence" value="ECO:0007669"/>
    <property type="project" value="InterPro"/>
</dbReference>
<protein>
    <submittedName>
        <fullName evidence="3">SIS domain-containing protein</fullName>
    </submittedName>
</protein>
<accession>A0A1Z2XPX4</accession>
<evidence type="ECO:0000313" key="2">
    <source>
        <dbReference type="EMBL" id="ASB40503.1"/>
    </source>
</evidence>
<dbReference type="Gene3D" id="3.40.50.10490">
    <property type="entry name" value="Glucose-6-phosphate isomerase like protein, domain 1"/>
    <property type="match status" value="1"/>
</dbReference>
<dbReference type="SUPFAM" id="SSF53697">
    <property type="entry name" value="SIS domain"/>
    <property type="match status" value="1"/>
</dbReference>
<name>A0A1Z2XPX4_9FIRM</name>
<dbReference type="AlphaFoldDB" id="A0A1Z2XPX4"/>
<sequence>MLKPGTEAIVNRYCENEPAIAAIHKSLTQAVVVLVETFQRGGKLLVCGNGGSCADADHIVGELVKAFRIERPLDSSFAASLERLGADGKLLAQKLQGGLPAINLGSHTALMTAMDNDVGSEYVFAQQVAAYGQAEDVFLGISTSGNSRNVLLAGKTAKAKGLKTLALTGRTGGEMAEEFDLILCAGAGCTEDVQDLHSKLYHAVCAAVEYELWGD</sequence>
<evidence type="ECO:0000313" key="4">
    <source>
        <dbReference type="Proteomes" id="UP000196710"/>
    </source>
</evidence>
<dbReference type="CDD" id="cd05006">
    <property type="entry name" value="SIS_GmhA"/>
    <property type="match status" value="1"/>
</dbReference>
<dbReference type="Pfam" id="PF01380">
    <property type="entry name" value="SIS"/>
    <property type="match status" value="1"/>
</dbReference>
<reference evidence="2" key="1">
    <citation type="journal article" date="2017" name="Genome Announc.">
        <title>High-Quality Whole-Genome Sequences of the Oligo-Mouse-Microbiota Bacterial Community.</title>
        <authorList>
            <person name="Garzetti D."/>
            <person name="Brugiroux S."/>
            <person name="Bunk B."/>
            <person name="Pukall R."/>
            <person name="McCoy K.D."/>
            <person name="Macpherson A.J."/>
            <person name="Stecher B."/>
        </authorList>
    </citation>
    <scope>NUCLEOTIDE SEQUENCE</scope>
    <source>
        <strain evidence="2">KB18</strain>
    </source>
</reference>
<dbReference type="PROSITE" id="PS51464">
    <property type="entry name" value="SIS"/>
    <property type="match status" value="1"/>
</dbReference>